<keyword evidence="6" id="KW-0472">Membrane</keyword>
<dbReference type="SUPFAM" id="SSF52058">
    <property type="entry name" value="L domain-like"/>
    <property type="match status" value="3"/>
</dbReference>
<evidence type="ECO:0000313" key="7">
    <source>
        <dbReference type="EMBL" id="CAH0558981.1"/>
    </source>
</evidence>
<dbReference type="GO" id="GO:0048468">
    <property type="term" value="P:cell development"/>
    <property type="evidence" value="ECO:0007669"/>
    <property type="project" value="UniProtKB-ARBA"/>
</dbReference>
<dbReference type="Pfam" id="PF13855">
    <property type="entry name" value="LRR_8"/>
    <property type="match status" value="7"/>
</dbReference>
<keyword evidence="5" id="KW-0677">Repeat</keyword>
<evidence type="ECO:0000256" key="3">
    <source>
        <dbReference type="ARBA" id="ARBA00022614"/>
    </source>
</evidence>
<keyword evidence="3" id="KW-0433">Leucine-rich repeat</keyword>
<accession>A0A9P0BCE3</accession>
<dbReference type="GO" id="GO:0005886">
    <property type="term" value="C:plasma membrane"/>
    <property type="evidence" value="ECO:0007669"/>
    <property type="project" value="UniProtKB-SubCell"/>
</dbReference>
<gene>
    <name evidence="7" type="ORF">MELIAE_LOCUS9184</name>
</gene>
<dbReference type="Gene3D" id="3.80.10.10">
    <property type="entry name" value="Ribonuclease Inhibitor"/>
    <property type="match status" value="8"/>
</dbReference>
<dbReference type="InterPro" id="IPR032675">
    <property type="entry name" value="LRR_dom_sf"/>
</dbReference>
<evidence type="ECO:0000256" key="5">
    <source>
        <dbReference type="ARBA" id="ARBA00022737"/>
    </source>
</evidence>
<evidence type="ECO:0000256" key="6">
    <source>
        <dbReference type="ARBA" id="ARBA00023136"/>
    </source>
</evidence>
<dbReference type="PRINTS" id="PR00019">
    <property type="entry name" value="LEURICHRPT"/>
</dbReference>
<protein>
    <recommendedName>
        <fullName evidence="9">Chaoptin</fullName>
    </recommendedName>
</protein>
<dbReference type="EMBL" id="OV121137">
    <property type="protein sequence ID" value="CAH0558981.1"/>
    <property type="molecule type" value="Genomic_DNA"/>
</dbReference>
<evidence type="ECO:0000313" key="8">
    <source>
        <dbReference type="Proteomes" id="UP001154078"/>
    </source>
</evidence>
<evidence type="ECO:0000256" key="4">
    <source>
        <dbReference type="ARBA" id="ARBA00022729"/>
    </source>
</evidence>
<keyword evidence="2" id="KW-1003">Cell membrane</keyword>
<dbReference type="Pfam" id="PF00560">
    <property type="entry name" value="LRR_1"/>
    <property type="match status" value="1"/>
</dbReference>
<dbReference type="InterPro" id="IPR003591">
    <property type="entry name" value="Leu-rich_rpt_typical-subtyp"/>
</dbReference>
<dbReference type="SUPFAM" id="SSF52047">
    <property type="entry name" value="RNI-like"/>
    <property type="match status" value="1"/>
</dbReference>
<dbReference type="FunFam" id="3.80.10.10:FF:001167">
    <property type="entry name" value="Chaoptin"/>
    <property type="match status" value="1"/>
</dbReference>
<dbReference type="Pfam" id="PF13306">
    <property type="entry name" value="LRR_5"/>
    <property type="match status" value="2"/>
</dbReference>
<dbReference type="SMART" id="SM00369">
    <property type="entry name" value="LRR_TYP"/>
    <property type="match status" value="27"/>
</dbReference>
<sequence>MEILNLLRFGYAMVICTFLLMVWLSLSSALSVRETGVVRYPPCYFNPLCSCSKAVPDLGIVHCHNVQLPRIPVTVNISKVFMLHLENNGLRTIEPFFLQSTGLYKIIITKNPLTVVPDEAFLGLERSLWELELSYNKLTSIPNRALRYLQKLRLLDLTGNEINTISPENWRGLENSLEELILADNSITHLPIDSFSGLPMVDTINLKGNNLREIDPSVFRDGMGRLAHLILADNQLSSVPYQALQPLRTLKTLDLSYNRVNKMEPVTDTGATVVLNFQINLDVFRLDYNQLTILQPASFEYFSVLNKTYLDGNPLSSIEENAFRKAKIKELYIRFCGLTTINPASFGGLENSLEILDLSGNNIALLPENLLHRFEFLRTLSLRDNIISKLNPIDAFNAFLFTLYKLDLRGTSNVEIKIQDLRRLRSLRVLYLSKLGEGNLDPQDFQEFGMDLEELYINSANIHTIKHNAFKYVHGLKLLDFSENSISTIEEHAFKEIGHSLVTLRLTRGLSSSYKNIPAEAFKVLVNLENLDLSNNRIKTMQDTAFHFLKKLKTLELQDNIIEIGDIHQNLEEIYLSFNNIKVLQQHTFVDLARLEQLHLDDNSIETLDRRSFMNLERLKRLNLKGNKIASITYEAFQNLPELEDLDISYNKLTNFEFAMFDQVGTLAVFHVNVSHNNLRDLTVNIGSTFEANSGLGTVHSNIRVLDLSFNNISMISKQFFRPIEISITHLYMGHNKLLNATREVFGNMPHLQWLDLSSNELYEMDFDMFRNTKKLQVLFAAYNRIADIPNDLFRFLNNLRIVDFSNNRLRNLPDNLFREEGLERFDISHNMLSKLPLTSFSIATAISLREMDLSWNSISSLSHGGVFERFKNLNWLDLSYNRLAQIDAGTFKGLPKLSSLDLSHNAQLALEGNGLSLQGLEYSLLHLYLDNVSLSHIPVLPTPHLVTLSLAFNSLPTVPPEMATNMTSLQNLNLNYNDLTAVPIVTHSLNQLRTLSMVANPITFLSNTSLLGVAGHLINLDIRNFDLTILESGAFCKMYSLRTLKINLYSNIKNFNIPSYLQFNSGLRNLEIHVPMATDNNLDKELNGEWPTKLRNITFSGRGLKNLGQHILQGIKSPNLHFALVNSSISKIQSAIFQNAARAKNITLELRDNYELKSFLNPSTGMKPNLYKKTFLIDMDLSNNKWSCDCDLGWIEVWLRKKRQYLCGESPSSTPYFTHKDYICRHADEDLRISNCNNKNNNSIMEVLKTDIECGWSSAIRPKYFSIGLILFLVLHVIFK</sequence>
<dbReference type="InterPro" id="IPR026906">
    <property type="entry name" value="LRR_5"/>
</dbReference>
<keyword evidence="8" id="KW-1185">Reference proteome</keyword>
<dbReference type="SMART" id="SM00365">
    <property type="entry name" value="LRR_SD22"/>
    <property type="match status" value="14"/>
</dbReference>
<evidence type="ECO:0000256" key="2">
    <source>
        <dbReference type="ARBA" id="ARBA00022475"/>
    </source>
</evidence>
<evidence type="ECO:0000256" key="1">
    <source>
        <dbReference type="ARBA" id="ARBA00004236"/>
    </source>
</evidence>
<comment type="subcellular location">
    <subcellularLocation>
        <location evidence="1">Cell membrane</location>
    </subcellularLocation>
</comment>
<reference evidence="7" key="1">
    <citation type="submission" date="2021-12" db="EMBL/GenBank/DDBJ databases">
        <authorList>
            <person name="King R."/>
        </authorList>
    </citation>
    <scope>NUCLEOTIDE SEQUENCE</scope>
</reference>
<keyword evidence="4" id="KW-0732">Signal</keyword>
<organism evidence="7 8">
    <name type="scientific">Brassicogethes aeneus</name>
    <name type="common">Rape pollen beetle</name>
    <name type="synonym">Meligethes aeneus</name>
    <dbReference type="NCBI Taxonomy" id="1431903"/>
    <lineage>
        <taxon>Eukaryota</taxon>
        <taxon>Metazoa</taxon>
        <taxon>Ecdysozoa</taxon>
        <taxon>Arthropoda</taxon>
        <taxon>Hexapoda</taxon>
        <taxon>Insecta</taxon>
        <taxon>Pterygota</taxon>
        <taxon>Neoptera</taxon>
        <taxon>Endopterygota</taxon>
        <taxon>Coleoptera</taxon>
        <taxon>Polyphaga</taxon>
        <taxon>Cucujiformia</taxon>
        <taxon>Nitidulidae</taxon>
        <taxon>Meligethinae</taxon>
        <taxon>Brassicogethes</taxon>
    </lineage>
</organism>
<dbReference type="InterPro" id="IPR050328">
    <property type="entry name" value="Dev_Immune_Receptor"/>
</dbReference>
<evidence type="ECO:0008006" key="9">
    <source>
        <dbReference type="Google" id="ProtNLM"/>
    </source>
</evidence>
<proteinExistence type="predicted"/>
<name>A0A9P0BCE3_BRAAE</name>
<dbReference type="OrthoDB" id="1111193at2759"/>
<dbReference type="Proteomes" id="UP001154078">
    <property type="component" value="Chromosome 6"/>
</dbReference>
<dbReference type="PROSITE" id="PS51450">
    <property type="entry name" value="LRR"/>
    <property type="match status" value="9"/>
</dbReference>
<dbReference type="PANTHER" id="PTHR24373:SF370">
    <property type="entry name" value="FISH-LIPS, ISOFORM E"/>
    <property type="match status" value="1"/>
</dbReference>
<dbReference type="InterPro" id="IPR001611">
    <property type="entry name" value="Leu-rich_rpt"/>
</dbReference>
<dbReference type="PANTHER" id="PTHR24373">
    <property type="entry name" value="SLIT RELATED LEUCINE-RICH REPEAT NEURONAL PROTEIN"/>
    <property type="match status" value="1"/>
</dbReference>